<dbReference type="AlphaFoldDB" id="A0A084INM6"/>
<accession>A0A084INM6</accession>
<dbReference type="Gene3D" id="6.20.230.10">
    <property type="match status" value="1"/>
</dbReference>
<gene>
    <name evidence="1" type="ORF">C41B8_05393</name>
</gene>
<dbReference type="RefSeq" id="WP_156962417.1">
    <property type="nucleotide sequence ID" value="NZ_APNK01000005.1"/>
</dbReference>
<comment type="caution">
    <text evidence="1">The sequence shown here is derived from an EMBL/GenBank/DDBJ whole genome shotgun (WGS) entry which is preliminary data.</text>
</comment>
<name>A0A084INM6_SALHC</name>
<dbReference type="STRING" id="1304275.C41B8_05393"/>
<proteinExistence type="predicted"/>
<sequence length="280" mass="29804">MSRTLSGTMEYPDGTVRPGTFTIAALTSAGNIARGAAVKIDTANDGSYTVTLEPNIYRVWFKEAASNDFPGEDIGVAKVLDNDDETSLMDVIAQSAGHYPPDDPYYHCHHNDQPNTIVLSGSTLSDAPKDGETYARQNGLWVKTSAGGFDRKTHIVGDFSFVNGATADAIDATFTSPYTIHPTDMNNVVTVNGGPTGDVVNLPLYSDVNLGDRIFIVNLGPPIKLQTQANDQLIYPGDLGTVSISSAGMLIATLMLHGDGTSNSGGYWHIDGDYTVQVPV</sequence>
<reference evidence="1 2" key="1">
    <citation type="submission" date="2013-03" db="EMBL/GenBank/DDBJ databases">
        <title>Salinisphaera hydrothermalis C41B8 Genome Sequencing.</title>
        <authorList>
            <person name="Li C."/>
            <person name="Lai Q."/>
            <person name="Shao Z."/>
        </authorList>
    </citation>
    <scope>NUCLEOTIDE SEQUENCE [LARGE SCALE GENOMIC DNA]</scope>
    <source>
        <strain evidence="1 2">C41B8</strain>
    </source>
</reference>
<keyword evidence="2" id="KW-1185">Reference proteome</keyword>
<evidence type="ECO:0000313" key="1">
    <source>
        <dbReference type="EMBL" id="KEZ78310.1"/>
    </source>
</evidence>
<evidence type="ECO:0000313" key="2">
    <source>
        <dbReference type="Proteomes" id="UP000028302"/>
    </source>
</evidence>
<protein>
    <submittedName>
        <fullName evidence="1">Uncharacterized protein</fullName>
    </submittedName>
</protein>
<dbReference type="EMBL" id="APNK01000005">
    <property type="protein sequence ID" value="KEZ78310.1"/>
    <property type="molecule type" value="Genomic_DNA"/>
</dbReference>
<dbReference type="Proteomes" id="UP000028302">
    <property type="component" value="Unassembled WGS sequence"/>
</dbReference>
<organism evidence="1 2">
    <name type="scientific">Salinisphaera hydrothermalis (strain C41B8)</name>
    <dbReference type="NCBI Taxonomy" id="1304275"/>
    <lineage>
        <taxon>Bacteria</taxon>
        <taxon>Pseudomonadati</taxon>
        <taxon>Pseudomonadota</taxon>
        <taxon>Gammaproteobacteria</taxon>
        <taxon>Salinisphaerales</taxon>
        <taxon>Salinisphaeraceae</taxon>
        <taxon>Salinisphaera</taxon>
    </lineage>
</organism>